<keyword evidence="10" id="KW-1185">Reference proteome</keyword>
<keyword evidence="6" id="KW-0030">Aminoacyl-tRNA synthetase</keyword>
<protein>
    <recommendedName>
        <fullName evidence="8">FDX-ACB domain-containing protein</fullName>
    </recommendedName>
</protein>
<dbReference type="InterPro" id="IPR005121">
    <property type="entry name" value="Fdx_antiC-bd"/>
</dbReference>
<dbReference type="SUPFAM" id="SSF54991">
    <property type="entry name" value="Anticodon-binding domain of PheRS"/>
    <property type="match status" value="1"/>
</dbReference>
<dbReference type="Gene3D" id="3.30.70.380">
    <property type="entry name" value="Ferrodoxin-fold anticodon-binding domain"/>
    <property type="match status" value="1"/>
</dbReference>
<dbReference type="PROSITE" id="PS51447">
    <property type="entry name" value="FDX_ACB"/>
    <property type="match status" value="1"/>
</dbReference>
<sequence length="418" mass="45217">MPTTLSPEQVAAALALRDLSDPAQGPHAVGLVLDAVVGALAARWACSVRVLRSSPAVAVEDNYDRLGYPPAAVTRDSRYSRYLGDTVMLRSHTSAGVPPALRALAAEPDPPDDVLLVLPGLVYRRDVIDRTHVGEPHQVDLWRITRGVVDLDEMVGTVGEAVLPGAGLRTVPARHPYTEQGRQVDVRIDDEWVELAECGLAAPHVLAGAGLDPDRRRGLALGMGLDRAVMLRKGLPDIRLLRATDPRIAEQMLDLSPWRQVSMLPPVRRDLSVVTAAGTDDEVLGDRVRSALGADADLLESLTVLARTPHERLPAPARDRLGTVPGQDNVLLRMVLRPLDRTLTDARANAVRDRVYAALHEGPYQEWSWLPERQQRSTGSTAGGHGAGMDDKDVFSAASEAEVCERVLGDARHGLTPE</sequence>
<feature type="domain" description="FDX-ACB" evidence="8">
    <location>
        <begin position="262"/>
        <end position="368"/>
    </location>
</feature>
<accession>A0ABP3ZRS3</accession>
<dbReference type="EMBL" id="BAAAHP010000024">
    <property type="protein sequence ID" value="GAA0924647.1"/>
    <property type="molecule type" value="Genomic_DNA"/>
</dbReference>
<dbReference type="SMART" id="SM00896">
    <property type="entry name" value="FDX-ACB"/>
    <property type="match status" value="1"/>
</dbReference>
<gene>
    <name evidence="9" type="ORF">GCM10009559_09180</name>
</gene>
<dbReference type="Pfam" id="PF01409">
    <property type="entry name" value="tRNA-synt_2d"/>
    <property type="match status" value="1"/>
</dbReference>
<proteinExistence type="inferred from homology"/>
<keyword evidence="5" id="KW-0648">Protein biosynthesis</keyword>
<organism evidence="9 10">
    <name type="scientific">Pseudonocardia zijingensis</name>
    <dbReference type="NCBI Taxonomy" id="153376"/>
    <lineage>
        <taxon>Bacteria</taxon>
        <taxon>Bacillati</taxon>
        <taxon>Actinomycetota</taxon>
        <taxon>Actinomycetes</taxon>
        <taxon>Pseudonocardiales</taxon>
        <taxon>Pseudonocardiaceae</taxon>
        <taxon>Pseudonocardia</taxon>
    </lineage>
</organism>
<dbReference type="SUPFAM" id="SSF55681">
    <property type="entry name" value="Class II aaRS and biotin synthetases"/>
    <property type="match status" value="1"/>
</dbReference>
<comment type="similarity">
    <text evidence="1">Belongs to the class-II aminoacyl-tRNA synthetase family.</text>
</comment>
<dbReference type="Gene3D" id="3.30.930.10">
    <property type="entry name" value="Bira Bifunctional Protein, Domain 2"/>
    <property type="match status" value="1"/>
</dbReference>
<dbReference type="RefSeq" id="WP_343939233.1">
    <property type="nucleotide sequence ID" value="NZ_BAAAHP010000024.1"/>
</dbReference>
<dbReference type="Proteomes" id="UP001499967">
    <property type="component" value="Unassembled WGS sequence"/>
</dbReference>
<name>A0ABP3ZRS3_9PSEU</name>
<evidence type="ECO:0000313" key="9">
    <source>
        <dbReference type="EMBL" id="GAA0924647.1"/>
    </source>
</evidence>
<evidence type="ECO:0000256" key="6">
    <source>
        <dbReference type="ARBA" id="ARBA00023146"/>
    </source>
</evidence>
<keyword evidence="4" id="KW-0067">ATP-binding</keyword>
<dbReference type="InterPro" id="IPR045864">
    <property type="entry name" value="aa-tRNA-synth_II/BPL/LPL"/>
</dbReference>
<dbReference type="InterPro" id="IPR036690">
    <property type="entry name" value="Fdx_antiC-bd_sf"/>
</dbReference>
<evidence type="ECO:0000256" key="4">
    <source>
        <dbReference type="ARBA" id="ARBA00022840"/>
    </source>
</evidence>
<evidence type="ECO:0000256" key="3">
    <source>
        <dbReference type="ARBA" id="ARBA00022741"/>
    </source>
</evidence>
<evidence type="ECO:0000259" key="8">
    <source>
        <dbReference type="PROSITE" id="PS51447"/>
    </source>
</evidence>
<evidence type="ECO:0000256" key="7">
    <source>
        <dbReference type="SAM" id="MobiDB-lite"/>
    </source>
</evidence>
<evidence type="ECO:0000313" key="10">
    <source>
        <dbReference type="Proteomes" id="UP001499967"/>
    </source>
</evidence>
<dbReference type="InterPro" id="IPR002319">
    <property type="entry name" value="Phenylalanyl-tRNA_Synthase"/>
</dbReference>
<keyword evidence="3" id="KW-0547">Nucleotide-binding</keyword>
<evidence type="ECO:0000256" key="2">
    <source>
        <dbReference type="ARBA" id="ARBA00022598"/>
    </source>
</evidence>
<keyword evidence="2" id="KW-0436">Ligase</keyword>
<reference evidence="10" key="1">
    <citation type="journal article" date="2019" name="Int. J. Syst. Evol. Microbiol.">
        <title>The Global Catalogue of Microorganisms (GCM) 10K type strain sequencing project: providing services to taxonomists for standard genome sequencing and annotation.</title>
        <authorList>
            <consortium name="The Broad Institute Genomics Platform"/>
            <consortium name="The Broad Institute Genome Sequencing Center for Infectious Disease"/>
            <person name="Wu L."/>
            <person name="Ma J."/>
        </authorList>
    </citation>
    <scope>NUCLEOTIDE SEQUENCE [LARGE SCALE GENOMIC DNA]</scope>
    <source>
        <strain evidence="10">JCM 11117</strain>
    </source>
</reference>
<evidence type="ECO:0000256" key="5">
    <source>
        <dbReference type="ARBA" id="ARBA00022917"/>
    </source>
</evidence>
<evidence type="ECO:0000256" key="1">
    <source>
        <dbReference type="ARBA" id="ARBA00008226"/>
    </source>
</evidence>
<comment type="caution">
    <text evidence="9">The sequence shown here is derived from an EMBL/GenBank/DDBJ whole genome shotgun (WGS) entry which is preliminary data.</text>
</comment>
<feature type="region of interest" description="Disordered" evidence="7">
    <location>
        <begin position="371"/>
        <end position="392"/>
    </location>
</feature>